<feature type="region of interest" description="Disordered" evidence="1">
    <location>
        <begin position="200"/>
        <end position="221"/>
    </location>
</feature>
<dbReference type="Gene3D" id="2.60.120.260">
    <property type="entry name" value="Galactose-binding domain-like"/>
    <property type="match status" value="1"/>
</dbReference>
<evidence type="ECO:0000313" key="3">
    <source>
        <dbReference type="Proteomes" id="UP000719412"/>
    </source>
</evidence>
<dbReference type="EMBL" id="JABDTM020023999">
    <property type="protein sequence ID" value="KAH0814716.1"/>
    <property type="molecule type" value="Genomic_DNA"/>
</dbReference>
<gene>
    <name evidence="2" type="ORF">GEV33_008076</name>
</gene>
<feature type="compositionally biased region" description="Basic and acidic residues" evidence="1">
    <location>
        <begin position="212"/>
        <end position="221"/>
    </location>
</feature>
<dbReference type="SUPFAM" id="SSF49785">
    <property type="entry name" value="Galactose-binding domain-like"/>
    <property type="match status" value="1"/>
</dbReference>
<protein>
    <submittedName>
        <fullName evidence="2">Uncharacterized protein</fullName>
    </submittedName>
</protein>
<keyword evidence="3" id="KW-1185">Reference proteome</keyword>
<proteinExistence type="predicted"/>
<reference evidence="2" key="2">
    <citation type="submission" date="2021-08" db="EMBL/GenBank/DDBJ databases">
        <authorList>
            <person name="Eriksson T."/>
        </authorList>
    </citation>
    <scope>NUCLEOTIDE SEQUENCE</scope>
    <source>
        <strain evidence="2">Stoneville</strain>
        <tissue evidence="2">Whole head</tissue>
    </source>
</reference>
<evidence type="ECO:0000256" key="1">
    <source>
        <dbReference type="SAM" id="MobiDB-lite"/>
    </source>
</evidence>
<dbReference type="InterPro" id="IPR008979">
    <property type="entry name" value="Galactose-bd-like_sf"/>
</dbReference>
<evidence type="ECO:0000313" key="2">
    <source>
        <dbReference type="EMBL" id="KAH0814716.1"/>
    </source>
</evidence>
<sequence length="479" mass="53561">MGAFRFERARYGANRRRWMCESANVDGIIGQQSNRPGAARRRLGDICYKGRDCSFDDARSDGFVLGTKEDPSATPLNGDPQWSDCTGRECRTALGMEEGRIPDHAISASSSYEAKSVGPQNASAGDSVMKEAACRCHQQKRPSPMNKHLDSLGKIQRQDRTSSYRRFLLHNLLLAISTESKSPPLHYVCIIGRLPNHQTKDELYQDGPRGSRGRDRPSIEDYLRIPPPPISQFHGRRIYGIGSPDRRGSTPGATLITFDRELRDVVEGGRTCSNGDSFGGIEQLKTTLKEKVVSALSDLQKLQHYVTDLSNSLAESGKAQMQDIFHDLVELLIAIKDEAESKNMDISQCLDEREDQLYGLPEKLNNEMMVCLTNRENEFSVVHNIMKVPSVVNDLSVQLEFCGPDNSMNLCSLQVVQEVVVDLNALPERIDDEVRRVNGTVDDLELVLTECVETKVVQIENDGIQILKDILICYWNMLG</sequence>
<organism evidence="2 3">
    <name type="scientific">Tenebrio molitor</name>
    <name type="common">Yellow mealworm beetle</name>
    <dbReference type="NCBI Taxonomy" id="7067"/>
    <lineage>
        <taxon>Eukaryota</taxon>
        <taxon>Metazoa</taxon>
        <taxon>Ecdysozoa</taxon>
        <taxon>Arthropoda</taxon>
        <taxon>Hexapoda</taxon>
        <taxon>Insecta</taxon>
        <taxon>Pterygota</taxon>
        <taxon>Neoptera</taxon>
        <taxon>Endopterygota</taxon>
        <taxon>Coleoptera</taxon>
        <taxon>Polyphaga</taxon>
        <taxon>Cucujiformia</taxon>
        <taxon>Tenebrionidae</taxon>
        <taxon>Tenebrio</taxon>
    </lineage>
</organism>
<comment type="caution">
    <text evidence="2">The sequence shown here is derived from an EMBL/GenBank/DDBJ whole genome shotgun (WGS) entry which is preliminary data.</text>
</comment>
<name>A0A8J6LIB8_TENMO</name>
<dbReference type="AlphaFoldDB" id="A0A8J6LIB8"/>
<reference evidence="2" key="1">
    <citation type="journal article" date="2020" name="J Insects Food Feed">
        <title>The yellow mealworm (Tenebrio molitor) genome: a resource for the emerging insects as food and feed industry.</title>
        <authorList>
            <person name="Eriksson T."/>
            <person name="Andere A."/>
            <person name="Kelstrup H."/>
            <person name="Emery V."/>
            <person name="Picard C."/>
        </authorList>
    </citation>
    <scope>NUCLEOTIDE SEQUENCE</scope>
    <source>
        <strain evidence="2">Stoneville</strain>
        <tissue evidence="2">Whole head</tissue>
    </source>
</reference>
<accession>A0A8J6LIB8</accession>
<dbReference type="Proteomes" id="UP000719412">
    <property type="component" value="Unassembled WGS sequence"/>
</dbReference>